<evidence type="ECO:0000313" key="1">
    <source>
        <dbReference type="EMBL" id="KAJ3649684.1"/>
    </source>
</evidence>
<reference evidence="1" key="1">
    <citation type="journal article" date="2023" name="G3 (Bethesda)">
        <title>Whole genome assemblies of Zophobas morio and Tenebrio molitor.</title>
        <authorList>
            <person name="Kaur S."/>
            <person name="Stinson S.A."/>
            <person name="diCenzo G.C."/>
        </authorList>
    </citation>
    <scope>NUCLEOTIDE SEQUENCE</scope>
    <source>
        <strain evidence="1">QUZm001</strain>
    </source>
</reference>
<sequence>MKYCTNLEKYCTIFKNCSKRLLSAAVHASLFGFISGDCTGQWGGANFPFQHCGKILVQINNIYANCMAGDLVLDVKDLLQMPHPSSPRKYLLS</sequence>
<comment type="caution">
    <text evidence="1">The sequence shown here is derived from an EMBL/GenBank/DDBJ whole genome shotgun (WGS) entry which is preliminary data.</text>
</comment>
<protein>
    <submittedName>
        <fullName evidence="1">Uncharacterized protein</fullName>
    </submittedName>
</protein>
<gene>
    <name evidence="1" type="ORF">Zmor_021411</name>
</gene>
<proteinExistence type="predicted"/>
<organism evidence="1 2">
    <name type="scientific">Zophobas morio</name>
    <dbReference type="NCBI Taxonomy" id="2755281"/>
    <lineage>
        <taxon>Eukaryota</taxon>
        <taxon>Metazoa</taxon>
        <taxon>Ecdysozoa</taxon>
        <taxon>Arthropoda</taxon>
        <taxon>Hexapoda</taxon>
        <taxon>Insecta</taxon>
        <taxon>Pterygota</taxon>
        <taxon>Neoptera</taxon>
        <taxon>Endopterygota</taxon>
        <taxon>Coleoptera</taxon>
        <taxon>Polyphaga</taxon>
        <taxon>Cucujiformia</taxon>
        <taxon>Tenebrionidae</taxon>
        <taxon>Zophobas</taxon>
    </lineage>
</organism>
<name>A0AA38I6D0_9CUCU</name>
<keyword evidence="2" id="KW-1185">Reference proteome</keyword>
<dbReference type="EMBL" id="JALNTZ010000006">
    <property type="protein sequence ID" value="KAJ3649684.1"/>
    <property type="molecule type" value="Genomic_DNA"/>
</dbReference>
<evidence type="ECO:0000313" key="2">
    <source>
        <dbReference type="Proteomes" id="UP001168821"/>
    </source>
</evidence>
<accession>A0AA38I6D0</accession>
<dbReference type="AlphaFoldDB" id="A0AA38I6D0"/>
<dbReference type="Proteomes" id="UP001168821">
    <property type="component" value="Unassembled WGS sequence"/>
</dbReference>